<keyword evidence="3" id="KW-1185">Reference proteome</keyword>
<dbReference type="AlphaFoldDB" id="A0A8H6XRL0"/>
<dbReference type="OrthoDB" id="3365698at2759"/>
<evidence type="ECO:0000256" key="1">
    <source>
        <dbReference type="SAM" id="Coils"/>
    </source>
</evidence>
<protein>
    <submittedName>
        <fullName evidence="2">F-box domain-containing protein</fullName>
    </submittedName>
</protein>
<organism evidence="2 3">
    <name type="scientific">Mycena venus</name>
    <dbReference type="NCBI Taxonomy" id="2733690"/>
    <lineage>
        <taxon>Eukaryota</taxon>
        <taxon>Fungi</taxon>
        <taxon>Dikarya</taxon>
        <taxon>Basidiomycota</taxon>
        <taxon>Agaricomycotina</taxon>
        <taxon>Agaricomycetes</taxon>
        <taxon>Agaricomycetidae</taxon>
        <taxon>Agaricales</taxon>
        <taxon>Marasmiineae</taxon>
        <taxon>Mycenaceae</taxon>
        <taxon>Mycena</taxon>
    </lineage>
</organism>
<keyword evidence="1" id="KW-0175">Coiled coil</keyword>
<proteinExistence type="predicted"/>
<comment type="caution">
    <text evidence="2">The sequence shown here is derived from an EMBL/GenBank/DDBJ whole genome shotgun (WGS) entry which is preliminary data.</text>
</comment>
<dbReference type="EMBL" id="JACAZI010000013">
    <property type="protein sequence ID" value="KAF7345449.1"/>
    <property type="molecule type" value="Genomic_DNA"/>
</dbReference>
<sequence length="522" mass="59005">MSTSGVTLCAKEGTRLHKLLNSNEVPNDSDLDFVKSDISDIDARLAVLNTEIALLRDRLKQLEGERSTLSGRRTQNIGVSSPLRRMPPEVLSEIFLCTLPLSTTVRPRFHLTDSPWVLTHVSRYWRSVCISTPALWSLVCISYQPGFRPSSSFPIGMVETQVARAGRLKIHFYGDERMNPQPQIDVFKCLATHSSRWEELCITLTSVLAPLLAGIRDRVPLLRRIAIEWHIPVSQARIDTIDCFWAAPSLVDVSIYNEFRFIPFTFPIHNLVRYDLDAPWTIHHGILRLASNLVEARIIVEFNSEPWPSPEEAITLSLVRLCVSRPEILNYITTPRLEEISIHNPKSRSHDAPYGAYLATYLQSFVTRSSCPLRRLCLIEDPTPIPEILNKILSIVELLVDIRDPSMTSSISVNALILRLTVTNPADSIVAPQLRSILFGCLDDGNIKHPLYLEMNLGGTMARDLIGAVLWTCSDKKDWIFSFLRDKKRWFRCMLGDVFQRGADPAALLVVLQGIYILGPLF</sequence>
<gene>
    <name evidence="2" type="ORF">MVEN_01563000</name>
</gene>
<accession>A0A8H6XRL0</accession>
<feature type="coiled-coil region" evidence="1">
    <location>
        <begin position="45"/>
        <end position="72"/>
    </location>
</feature>
<dbReference type="Proteomes" id="UP000620124">
    <property type="component" value="Unassembled WGS sequence"/>
</dbReference>
<evidence type="ECO:0000313" key="3">
    <source>
        <dbReference type="Proteomes" id="UP000620124"/>
    </source>
</evidence>
<name>A0A8H6XRL0_9AGAR</name>
<reference evidence="2" key="1">
    <citation type="submission" date="2020-05" db="EMBL/GenBank/DDBJ databases">
        <title>Mycena genomes resolve the evolution of fungal bioluminescence.</title>
        <authorList>
            <person name="Tsai I.J."/>
        </authorList>
    </citation>
    <scope>NUCLEOTIDE SEQUENCE</scope>
    <source>
        <strain evidence="2">CCC161011</strain>
    </source>
</reference>
<evidence type="ECO:0000313" key="2">
    <source>
        <dbReference type="EMBL" id="KAF7345449.1"/>
    </source>
</evidence>